<dbReference type="VEuPathDB" id="VectorBase:GPAI020019"/>
<sequence>MTESEARHWLNPADIGWVFRTFYPGLTVYNPYSVFFKQEEKTRIVKGSVIFVNIGRKNDSSSGSKIKKLSLTPQIFVNKMLSEDITPCISKPLTPTFCLRWIYMVSKNGKNKSGGGGGSSSGSKDVRMAERSWQFNEVRDITSLSDIYASILMVHLNELKI</sequence>
<dbReference type="AlphaFoldDB" id="A0A1A9ZND1"/>
<reference evidence="2" key="1">
    <citation type="submission" date="2014-03" db="EMBL/GenBank/DDBJ databases">
        <authorList>
            <person name="Aksoy S."/>
            <person name="Warren W."/>
            <person name="Wilson R.K."/>
        </authorList>
    </citation>
    <scope>NUCLEOTIDE SEQUENCE [LARGE SCALE GENOMIC DNA]</scope>
    <source>
        <strain evidence="2">IAEA</strain>
    </source>
</reference>
<evidence type="ECO:0000313" key="1">
    <source>
        <dbReference type="EnsemblMetazoa" id="GPAI020019-PA"/>
    </source>
</evidence>
<name>A0A1A9ZND1_GLOPL</name>
<protein>
    <submittedName>
        <fullName evidence="1">Uncharacterized protein</fullName>
    </submittedName>
</protein>
<organism evidence="1 2">
    <name type="scientific">Glossina pallidipes</name>
    <name type="common">Tsetse fly</name>
    <dbReference type="NCBI Taxonomy" id="7398"/>
    <lineage>
        <taxon>Eukaryota</taxon>
        <taxon>Metazoa</taxon>
        <taxon>Ecdysozoa</taxon>
        <taxon>Arthropoda</taxon>
        <taxon>Hexapoda</taxon>
        <taxon>Insecta</taxon>
        <taxon>Pterygota</taxon>
        <taxon>Neoptera</taxon>
        <taxon>Endopterygota</taxon>
        <taxon>Diptera</taxon>
        <taxon>Brachycera</taxon>
        <taxon>Muscomorpha</taxon>
        <taxon>Hippoboscoidea</taxon>
        <taxon>Glossinidae</taxon>
        <taxon>Glossina</taxon>
    </lineage>
</organism>
<dbReference type="EnsemblMetazoa" id="GPAI020019-RA">
    <property type="protein sequence ID" value="GPAI020019-PA"/>
    <property type="gene ID" value="GPAI020019"/>
</dbReference>
<accession>A0A1A9ZND1</accession>
<evidence type="ECO:0000313" key="2">
    <source>
        <dbReference type="Proteomes" id="UP000092445"/>
    </source>
</evidence>
<dbReference type="Proteomes" id="UP000092445">
    <property type="component" value="Unassembled WGS sequence"/>
</dbReference>
<reference evidence="1" key="2">
    <citation type="submission" date="2020-05" db="UniProtKB">
        <authorList>
            <consortium name="EnsemblMetazoa"/>
        </authorList>
    </citation>
    <scope>IDENTIFICATION</scope>
    <source>
        <strain evidence="1">IAEA</strain>
    </source>
</reference>
<keyword evidence="2" id="KW-1185">Reference proteome</keyword>
<proteinExistence type="predicted"/>